<keyword evidence="1" id="KW-0732">Signal</keyword>
<dbReference type="Proteomes" id="UP000322699">
    <property type="component" value="Unassembled WGS sequence"/>
</dbReference>
<evidence type="ECO:0000313" key="2">
    <source>
        <dbReference type="EMBL" id="KAA1261608.1"/>
    </source>
</evidence>
<organism evidence="2 3">
    <name type="scientific">Rubripirellula obstinata</name>
    <dbReference type="NCBI Taxonomy" id="406547"/>
    <lineage>
        <taxon>Bacteria</taxon>
        <taxon>Pseudomonadati</taxon>
        <taxon>Planctomycetota</taxon>
        <taxon>Planctomycetia</taxon>
        <taxon>Pirellulales</taxon>
        <taxon>Pirellulaceae</taxon>
        <taxon>Rubripirellula</taxon>
    </lineage>
</organism>
<dbReference type="EMBL" id="VRLW01000001">
    <property type="protein sequence ID" value="KAA1261608.1"/>
    <property type="molecule type" value="Genomic_DNA"/>
</dbReference>
<evidence type="ECO:0000313" key="3">
    <source>
        <dbReference type="Proteomes" id="UP000322699"/>
    </source>
</evidence>
<dbReference type="RefSeq" id="WP_068263095.1">
    <property type="nucleotide sequence ID" value="NZ_LWSK01000043.1"/>
</dbReference>
<reference evidence="2 3" key="1">
    <citation type="submission" date="2019-08" db="EMBL/GenBank/DDBJ databases">
        <title>Deep-cultivation of Planctomycetes and their phenomic and genomic characterization uncovers novel biology.</title>
        <authorList>
            <person name="Wiegand S."/>
            <person name="Jogler M."/>
            <person name="Boedeker C."/>
            <person name="Pinto D."/>
            <person name="Vollmers J."/>
            <person name="Rivas-Marin E."/>
            <person name="Kohn T."/>
            <person name="Peeters S.H."/>
            <person name="Heuer A."/>
            <person name="Rast P."/>
            <person name="Oberbeckmann S."/>
            <person name="Bunk B."/>
            <person name="Jeske O."/>
            <person name="Meyerdierks A."/>
            <person name="Storesund J.E."/>
            <person name="Kallscheuer N."/>
            <person name="Luecker S."/>
            <person name="Lage O.M."/>
            <person name="Pohl T."/>
            <person name="Merkel B.J."/>
            <person name="Hornburger P."/>
            <person name="Mueller R.-W."/>
            <person name="Bruemmer F."/>
            <person name="Labrenz M."/>
            <person name="Spormann A.M."/>
            <person name="Op Den Camp H."/>
            <person name="Overmann J."/>
            <person name="Amann R."/>
            <person name="Jetten M.S.M."/>
            <person name="Mascher T."/>
            <person name="Medema M.H."/>
            <person name="Devos D.P."/>
            <person name="Kaster A.-K."/>
            <person name="Ovreas L."/>
            <person name="Rohde M."/>
            <person name="Galperin M.Y."/>
            <person name="Jogler C."/>
        </authorList>
    </citation>
    <scope>NUCLEOTIDE SEQUENCE [LARGE SCALE GENOMIC DNA]</scope>
    <source>
        <strain evidence="2 3">LF1</strain>
    </source>
</reference>
<name>A0A5B1CKL9_9BACT</name>
<gene>
    <name evidence="2" type="ORF">LF1_41590</name>
</gene>
<evidence type="ECO:0000256" key="1">
    <source>
        <dbReference type="SAM" id="SignalP"/>
    </source>
</evidence>
<feature type="signal peptide" evidence="1">
    <location>
        <begin position="1"/>
        <end position="21"/>
    </location>
</feature>
<feature type="chain" id="PRO_5022948526" evidence="1">
    <location>
        <begin position="22"/>
        <end position="228"/>
    </location>
</feature>
<comment type="caution">
    <text evidence="2">The sequence shown here is derived from an EMBL/GenBank/DDBJ whole genome shotgun (WGS) entry which is preliminary data.</text>
</comment>
<protein>
    <submittedName>
        <fullName evidence="2">Uncharacterized protein</fullName>
    </submittedName>
</protein>
<keyword evidence="3" id="KW-1185">Reference proteome</keyword>
<accession>A0A5B1CKL9</accession>
<dbReference type="AlphaFoldDB" id="A0A5B1CKL9"/>
<sequence precursor="true">MVLPALFAAGVPAALSGSLMAAGHGLSKSAFNGSLFGTTGTQSRNGTTSRRFDASQLGLFNKQLGVADQASAKYANFLRGLSGQRTGALRADLDRQLDAVQGYRQQEIADTNRRYDSRQGNVGQSLANRGLYNSSVAPGMNALVERERNSALGQARSRQQQYMGGIMGQRAQLLDNANVNSLNQLAQLGGQDYQLRTLLPQNIARSTVGTTTNQTTNKTGGLFSSLFG</sequence>
<proteinExistence type="predicted"/>